<evidence type="ECO:0000313" key="2">
    <source>
        <dbReference type="Proteomes" id="UP001443914"/>
    </source>
</evidence>
<keyword evidence="2" id="KW-1185">Reference proteome</keyword>
<dbReference type="EMBL" id="JBDFQZ010000005">
    <property type="protein sequence ID" value="KAK9725254.1"/>
    <property type="molecule type" value="Genomic_DNA"/>
</dbReference>
<dbReference type="Proteomes" id="UP001443914">
    <property type="component" value="Unassembled WGS sequence"/>
</dbReference>
<proteinExistence type="predicted"/>
<name>A0AAW1L0I2_SAPOF</name>
<comment type="caution">
    <text evidence="1">The sequence shown here is derived from an EMBL/GenBank/DDBJ whole genome shotgun (WGS) entry which is preliminary data.</text>
</comment>
<sequence>MAQAKPTEVVKVLNGKQAFLDELKEVDARSQKDCLTLRFFNGTDKEVHSKEIHHWRGPPFTYPSLIRPDSGVLIGICRDFPEGVKFGISYVDGPDNSARKSYIIAADTLTTQVYVKSGPACATDWNAVEVELGQSGAESKYDDPILGGKIYAHIDGNNLRATFEN</sequence>
<evidence type="ECO:0000313" key="1">
    <source>
        <dbReference type="EMBL" id="KAK9725254.1"/>
    </source>
</evidence>
<organism evidence="1 2">
    <name type="scientific">Saponaria officinalis</name>
    <name type="common">Common soapwort</name>
    <name type="synonym">Lychnis saponaria</name>
    <dbReference type="NCBI Taxonomy" id="3572"/>
    <lineage>
        <taxon>Eukaryota</taxon>
        <taxon>Viridiplantae</taxon>
        <taxon>Streptophyta</taxon>
        <taxon>Embryophyta</taxon>
        <taxon>Tracheophyta</taxon>
        <taxon>Spermatophyta</taxon>
        <taxon>Magnoliopsida</taxon>
        <taxon>eudicotyledons</taxon>
        <taxon>Gunneridae</taxon>
        <taxon>Pentapetalae</taxon>
        <taxon>Caryophyllales</taxon>
        <taxon>Caryophyllaceae</taxon>
        <taxon>Caryophylleae</taxon>
        <taxon>Saponaria</taxon>
    </lineage>
</organism>
<gene>
    <name evidence="1" type="ORF">RND81_05G131800</name>
</gene>
<reference evidence="1" key="1">
    <citation type="submission" date="2024-03" db="EMBL/GenBank/DDBJ databases">
        <title>WGS assembly of Saponaria officinalis var. Norfolk2.</title>
        <authorList>
            <person name="Jenkins J."/>
            <person name="Shu S."/>
            <person name="Grimwood J."/>
            <person name="Barry K."/>
            <person name="Goodstein D."/>
            <person name="Schmutz J."/>
            <person name="Leebens-Mack J."/>
            <person name="Osbourn A."/>
        </authorList>
    </citation>
    <scope>NUCLEOTIDE SEQUENCE [LARGE SCALE GENOMIC DNA]</scope>
    <source>
        <strain evidence="1">JIC</strain>
    </source>
</reference>
<accession>A0AAW1L0I2</accession>
<dbReference type="AlphaFoldDB" id="A0AAW1L0I2"/>
<protein>
    <submittedName>
        <fullName evidence="1">Uncharacterized protein</fullName>
    </submittedName>
</protein>